<dbReference type="NCBIfam" id="TIGR03423">
    <property type="entry name" value="pbp2_mrdA"/>
    <property type="match status" value="1"/>
</dbReference>
<keyword evidence="12" id="KW-0472">Membrane</keyword>
<keyword evidence="7" id="KW-0812">Transmembrane</keyword>
<dbReference type="Gene3D" id="3.40.710.10">
    <property type="entry name" value="DD-peptidase/beta-lactamase superfamily"/>
    <property type="match status" value="1"/>
</dbReference>
<keyword evidence="18" id="KW-1185">Reference proteome</keyword>
<evidence type="ECO:0000256" key="5">
    <source>
        <dbReference type="ARBA" id="ARBA00022645"/>
    </source>
</evidence>
<evidence type="ECO:0000256" key="12">
    <source>
        <dbReference type="ARBA" id="ARBA00023136"/>
    </source>
</evidence>
<accession>A0A840I5D5</accession>
<keyword evidence="8" id="KW-0378">Hydrolase</keyword>
<evidence type="ECO:0000313" key="18">
    <source>
        <dbReference type="Proteomes" id="UP000563524"/>
    </source>
</evidence>
<evidence type="ECO:0000259" key="15">
    <source>
        <dbReference type="Pfam" id="PF00905"/>
    </source>
</evidence>
<dbReference type="GO" id="GO:0071555">
    <property type="term" value="P:cell wall organization"/>
    <property type="evidence" value="ECO:0007669"/>
    <property type="project" value="UniProtKB-KW"/>
</dbReference>
<dbReference type="GO" id="GO:0008658">
    <property type="term" value="F:penicillin binding"/>
    <property type="evidence" value="ECO:0007669"/>
    <property type="project" value="InterPro"/>
</dbReference>
<keyword evidence="3" id="KW-1003">Cell membrane</keyword>
<evidence type="ECO:0000256" key="13">
    <source>
        <dbReference type="ARBA" id="ARBA00023316"/>
    </source>
</evidence>
<dbReference type="InterPro" id="IPR017790">
    <property type="entry name" value="Penicillin-binding_protein_2"/>
</dbReference>
<dbReference type="Gene3D" id="3.90.1310.10">
    <property type="entry name" value="Penicillin-binding protein 2a (Domain 2)"/>
    <property type="match status" value="1"/>
</dbReference>
<feature type="domain" description="Penicillin-binding protein transpeptidase" evidence="15">
    <location>
        <begin position="284"/>
        <end position="620"/>
    </location>
</feature>
<gene>
    <name evidence="17" type="ORF">GGQ59_002072</name>
</gene>
<dbReference type="GO" id="GO:0005886">
    <property type="term" value="C:plasma membrane"/>
    <property type="evidence" value="ECO:0007669"/>
    <property type="project" value="UniProtKB-SubCell"/>
</dbReference>
<dbReference type="InterPro" id="IPR036138">
    <property type="entry name" value="PBP_dimer_sf"/>
</dbReference>
<reference evidence="17 18" key="1">
    <citation type="submission" date="2020-08" db="EMBL/GenBank/DDBJ databases">
        <title>Genomic Encyclopedia of Type Strains, Phase IV (KMG-IV): sequencing the most valuable type-strain genomes for metagenomic binning, comparative biology and taxonomic classification.</title>
        <authorList>
            <person name="Goeker M."/>
        </authorList>
    </citation>
    <scope>NUCLEOTIDE SEQUENCE [LARGE SCALE GENOMIC DNA]</scope>
    <source>
        <strain evidence="17 18">DSM 102850</strain>
    </source>
</reference>
<keyword evidence="4" id="KW-0997">Cell inner membrane</keyword>
<evidence type="ECO:0000313" key="17">
    <source>
        <dbReference type="EMBL" id="MBB4659535.1"/>
    </source>
</evidence>
<evidence type="ECO:0000256" key="14">
    <source>
        <dbReference type="SAM" id="MobiDB-lite"/>
    </source>
</evidence>
<evidence type="ECO:0000256" key="9">
    <source>
        <dbReference type="ARBA" id="ARBA00022960"/>
    </source>
</evidence>
<dbReference type="GO" id="GO:0009252">
    <property type="term" value="P:peptidoglycan biosynthetic process"/>
    <property type="evidence" value="ECO:0007669"/>
    <property type="project" value="UniProtKB-KW"/>
</dbReference>
<keyword evidence="5" id="KW-0121">Carboxypeptidase</keyword>
<dbReference type="InterPro" id="IPR012338">
    <property type="entry name" value="Beta-lactam/transpept-like"/>
</dbReference>
<dbReference type="InterPro" id="IPR050515">
    <property type="entry name" value="Beta-lactam/transpept"/>
</dbReference>
<dbReference type="EMBL" id="JACHOB010000004">
    <property type="protein sequence ID" value="MBB4659535.1"/>
    <property type="molecule type" value="Genomic_DNA"/>
</dbReference>
<keyword evidence="6" id="KW-0645">Protease</keyword>
<comment type="caution">
    <text evidence="17">The sequence shown here is derived from an EMBL/GenBank/DDBJ whole genome shotgun (WGS) entry which is preliminary data.</text>
</comment>
<dbReference type="PANTHER" id="PTHR30627">
    <property type="entry name" value="PEPTIDOGLYCAN D,D-TRANSPEPTIDASE"/>
    <property type="match status" value="1"/>
</dbReference>
<evidence type="ECO:0000256" key="8">
    <source>
        <dbReference type="ARBA" id="ARBA00022801"/>
    </source>
</evidence>
<feature type="domain" description="Penicillin-binding protein dimerisation" evidence="16">
    <location>
        <begin position="62"/>
        <end position="237"/>
    </location>
</feature>
<keyword evidence="11" id="KW-1133">Transmembrane helix</keyword>
<keyword evidence="13" id="KW-0961">Cell wall biogenesis/degradation</keyword>
<evidence type="ECO:0000256" key="1">
    <source>
        <dbReference type="ARBA" id="ARBA00004167"/>
    </source>
</evidence>
<dbReference type="Proteomes" id="UP000563524">
    <property type="component" value="Unassembled WGS sequence"/>
</dbReference>
<dbReference type="SUPFAM" id="SSF56601">
    <property type="entry name" value="beta-lactamase/transpeptidase-like"/>
    <property type="match status" value="1"/>
</dbReference>
<evidence type="ECO:0000256" key="3">
    <source>
        <dbReference type="ARBA" id="ARBA00022475"/>
    </source>
</evidence>
<keyword evidence="9" id="KW-0133">Cell shape</keyword>
<name>A0A840I5D5_9PROT</name>
<evidence type="ECO:0000259" key="16">
    <source>
        <dbReference type="Pfam" id="PF03717"/>
    </source>
</evidence>
<evidence type="ECO:0000256" key="4">
    <source>
        <dbReference type="ARBA" id="ARBA00022519"/>
    </source>
</evidence>
<evidence type="ECO:0000256" key="6">
    <source>
        <dbReference type="ARBA" id="ARBA00022670"/>
    </source>
</evidence>
<evidence type="ECO:0000256" key="7">
    <source>
        <dbReference type="ARBA" id="ARBA00022692"/>
    </source>
</evidence>
<dbReference type="GO" id="GO:0071972">
    <property type="term" value="F:peptidoglycan L,D-transpeptidase activity"/>
    <property type="evidence" value="ECO:0007669"/>
    <property type="project" value="TreeGrafter"/>
</dbReference>
<dbReference type="Pfam" id="PF03717">
    <property type="entry name" value="PBP_dimer"/>
    <property type="match status" value="1"/>
</dbReference>
<dbReference type="InterPro" id="IPR005311">
    <property type="entry name" value="PBP_dimer"/>
</dbReference>
<proteinExistence type="predicted"/>
<evidence type="ECO:0000256" key="11">
    <source>
        <dbReference type="ARBA" id="ARBA00022989"/>
    </source>
</evidence>
<dbReference type="Pfam" id="PF00905">
    <property type="entry name" value="Transpeptidase"/>
    <property type="match status" value="1"/>
</dbReference>
<dbReference type="SUPFAM" id="SSF56519">
    <property type="entry name" value="Penicillin binding protein dimerisation domain"/>
    <property type="match status" value="1"/>
</dbReference>
<comment type="subcellular location">
    <subcellularLocation>
        <location evidence="2">Cell membrane</location>
    </subcellularLocation>
    <subcellularLocation>
        <location evidence="1">Membrane</location>
        <topology evidence="1">Single-pass membrane protein</topology>
    </subcellularLocation>
</comment>
<sequence>MRVEPFDTQRAMIFNRRALIVAGGAFGLFGGVGARLYHLQVRAHDDYAALADDNQFNQRVVVPLRGEILDRYGHLVATNAQDFRVVLIPERTGSVAQSLARLEQIVPLTEAQRARVLRDVQRQTAFTPIQVAQGLTWDQFAAINYRADELPGIQPEVGMARSYPDAGAVAFVTGYVGSATDRDLEAAPDEETKLLYRQPGFKLGKAGLEHTFDDGLRGEQGSMTVQVNAHGRVIEEIANKGHAPAQGESLGLTIDTELQRHTLEVLGRDYGEYPEDVEHHTSASAVVIDAWTGDVVVMASAPAYDPNDFTSGIPASLWRDLNASPLKPLLNKPVAGAYPPGSTFKTITAIAAQEAGIAPSTRFHCSGVFNFAGNPFRCWKRGGHGSLAMEDSLKHSCDVYYFNLATKLDIDHIADVARRYGLGQTYDLGIGAEAKGTIPDRAWKAAYYRSTPANQKWFAGETLSVAIGQGAVTATPLQLAVMAARLATGNAVTPRLVRTEGEEVIAPPSFARVSGDTDDLDVVRAGMNAVVNEWGTAARSSLQPDWMMAGKTGTSQVRSLTRDPVTGRVLSNDELPWSHRDHALFVCFAPYDSPRYAAAVVVEHGGSGSKSAGPRARDIMRAVLEKDPGNTDRHRLWRPGMKPLRPGLQTASLGAF</sequence>
<dbReference type="RefSeq" id="WP_183818234.1">
    <property type="nucleotide sequence ID" value="NZ_JACHOB010000004.1"/>
</dbReference>
<feature type="region of interest" description="Disordered" evidence="14">
    <location>
        <begin position="629"/>
        <end position="656"/>
    </location>
</feature>
<evidence type="ECO:0000256" key="2">
    <source>
        <dbReference type="ARBA" id="ARBA00004236"/>
    </source>
</evidence>
<dbReference type="GO" id="GO:0009002">
    <property type="term" value="F:serine-type D-Ala-D-Ala carboxypeptidase activity"/>
    <property type="evidence" value="ECO:0007669"/>
    <property type="project" value="InterPro"/>
</dbReference>
<dbReference type="PANTHER" id="PTHR30627:SF2">
    <property type="entry name" value="PEPTIDOGLYCAN D,D-TRANSPEPTIDASE MRDA"/>
    <property type="match status" value="1"/>
</dbReference>
<evidence type="ECO:0000256" key="10">
    <source>
        <dbReference type="ARBA" id="ARBA00022984"/>
    </source>
</evidence>
<keyword evidence="10" id="KW-0573">Peptidoglycan synthesis</keyword>
<dbReference type="InterPro" id="IPR001460">
    <property type="entry name" value="PCN-bd_Tpept"/>
</dbReference>
<dbReference type="GO" id="GO:0006508">
    <property type="term" value="P:proteolysis"/>
    <property type="evidence" value="ECO:0007669"/>
    <property type="project" value="UniProtKB-KW"/>
</dbReference>
<dbReference type="AlphaFoldDB" id="A0A840I5D5"/>
<organism evidence="17 18">
    <name type="scientific">Parvularcula dongshanensis</name>
    <dbReference type="NCBI Taxonomy" id="1173995"/>
    <lineage>
        <taxon>Bacteria</taxon>
        <taxon>Pseudomonadati</taxon>
        <taxon>Pseudomonadota</taxon>
        <taxon>Alphaproteobacteria</taxon>
        <taxon>Parvularculales</taxon>
        <taxon>Parvularculaceae</taxon>
        <taxon>Parvularcula</taxon>
    </lineage>
</organism>
<dbReference type="GO" id="GO:0008360">
    <property type="term" value="P:regulation of cell shape"/>
    <property type="evidence" value="ECO:0007669"/>
    <property type="project" value="UniProtKB-KW"/>
</dbReference>
<protein>
    <submittedName>
        <fullName evidence="17">Penicillin-binding protein 2</fullName>
    </submittedName>
</protein>